<keyword evidence="1" id="KW-1133">Transmembrane helix</keyword>
<keyword evidence="1" id="KW-0472">Membrane</keyword>
<evidence type="ECO:0000256" key="1">
    <source>
        <dbReference type="SAM" id="Phobius"/>
    </source>
</evidence>
<keyword evidence="1" id="KW-0812">Transmembrane</keyword>
<feature type="transmembrane region" description="Helical" evidence="1">
    <location>
        <begin position="110"/>
        <end position="130"/>
    </location>
</feature>
<feature type="transmembrane region" description="Helical" evidence="1">
    <location>
        <begin position="80"/>
        <end position="104"/>
    </location>
</feature>
<dbReference type="EMBL" id="CAJGYM010000031">
    <property type="protein sequence ID" value="CAD6192964.1"/>
    <property type="molecule type" value="Genomic_DNA"/>
</dbReference>
<protein>
    <submittedName>
        <fullName evidence="2">Uncharacterized protein</fullName>
    </submittedName>
</protein>
<gene>
    <name evidence="2" type="ORF">CAUJ_LOCUS8883</name>
</gene>
<comment type="caution">
    <text evidence="2">The sequence shown here is derived from an EMBL/GenBank/DDBJ whole genome shotgun (WGS) entry which is preliminary data.</text>
</comment>
<organism evidence="2 3">
    <name type="scientific">Caenorhabditis auriculariae</name>
    <dbReference type="NCBI Taxonomy" id="2777116"/>
    <lineage>
        <taxon>Eukaryota</taxon>
        <taxon>Metazoa</taxon>
        <taxon>Ecdysozoa</taxon>
        <taxon>Nematoda</taxon>
        <taxon>Chromadorea</taxon>
        <taxon>Rhabditida</taxon>
        <taxon>Rhabditina</taxon>
        <taxon>Rhabditomorpha</taxon>
        <taxon>Rhabditoidea</taxon>
        <taxon>Rhabditidae</taxon>
        <taxon>Peloderinae</taxon>
        <taxon>Caenorhabditis</taxon>
    </lineage>
</organism>
<sequence>MAMRAPSDKRVPEALRRYPLEDFPNWNIAYGEKYHVAAPVDKLLGDWAFHLRSHITSLILAGNPAISFLQSFRSPALTKIAFLFSFLGLEEFFTLLIVAQVWLFDAQLGRLLSVLLSLGFFISGSLKVFFHL</sequence>
<reference evidence="2" key="1">
    <citation type="submission" date="2020-10" db="EMBL/GenBank/DDBJ databases">
        <authorList>
            <person name="Kikuchi T."/>
        </authorList>
    </citation>
    <scope>NUCLEOTIDE SEQUENCE</scope>
    <source>
        <strain evidence="2">NKZ352</strain>
    </source>
</reference>
<name>A0A8S1HBT1_9PELO</name>
<dbReference type="Proteomes" id="UP000835052">
    <property type="component" value="Unassembled WGS sequence"/>
</dbReference>
<dbReference type="OrthoDB" id="301434at2759"/>
<proteinExistence type="predicted"/>
<dbReference type="AlphaFoldDB" id="A0A8S1HBT1"/>
<evidence type="ECO:0000313" key="3">
    <source>
        <dbReference type="Proteomes" id="UP000835052"/>
    </source>
</evidence>
<accession>A0A8S1HBT1</accession>
<evidence type="ECO:0000313" key="2">
    <source>
        <dbReference type="EMBL" id="CAD6192964.1"/>
    </source>
</evidence>
<keyword evidence="3" id="KW-1185">Reference proteome</keyword>